<evidence type="ECO:0000313" key="1">
    <source>
        <dbReference type="EMBL" id="PZO46035.1"/>
    </source>
</evidence>
<protein>
    <submittedName>
        <fullName evidence="1">DUF2232 domain-containing protein</fullName>
    </submittedName>
</protein>
<dbReference type="EMBL" id="QBMP01000330">
    <property type="protein sequence ID" value="PZO46035.1"/>
    <property type="molecule type" value="Genomic_DNA"/>
</dbReference>
<feature type="non-terminal residue" evidence="1">
    <location>
        <position position="1"/>
    </location>
</feature>
<reference evidence="1 2" key="2">
    <citation type="submission" date="2018-06" db="EMBL/GenBank/DDBJ databases">
        <title>Metagenomic assembly of (sub)arctic Cyanobacteria and their associated microbiome from non-axenic cultures.</title>
        <authorList>
            <person name="Baurain D."/>
        </authorList>
    </citation>
    <scope>NUCLEOTIDE SEQUENCE [LARGE SCALE GENOMIC DNA]</scope>
    <source>
        <strain evidence="1">ULC027bin1</strain>
    </source>
</reference>
<proteinExistence type="predicted"/>
<reference evidence="2" key="1">
    <citation type="submission" date="2018-04" db="EMBL/GenBank/DDBJ databases">
        <authorList>
            <person name="Cornet L."/>
        </authorList>
    </citation>
    <scope>NUCLEOTIDE SEQUENCE [LARGE SCALE GENOMIC DNA]</scope>
</reference>
<name>A0A2W4YHG4_9CYAN</name>
<organism evidence="1 2">
    <name type="scientific">Phormidesmis priestleyi</name>
    <dbReference type="NCBI Taxonomy" id="268141"/>
    <lineage>
        <taxon>Bacteria</taxon>
        <taxon>Bacillati</taxon>
        <taxon>Cyanobacteriota</taxon>
        <taxon>Cyanophyceae</taxon>
        <taxon>Leptolyngbyales</taxon>
        <taxon>Leptolyngbyaceae</taxon>
        <taxon>Phormidesmis</taxon>
    </lineage>
</organism>
<dbReference type="Proteomes" id="UP000249794">
    <property type="component" value="Unassembled WGS sequence"/>
</dbReference>
<accession>A0A2W4YHG4</accession>
<evidence type="ECO:0000313" key="2">
    <source>
        <dbReference type="Proteomes" id="UP000249794"/>
    </source>
</evidence>
<gene>
    <name evidence="1" type="ORF">DCF15_20920</name>
</gene>
<sequence length="34" mass="3879">VYLFTVHLAAWLVLERLGVAMPEPPSWVQALIEE</sequence>
<comment type="caution">
    <text evidence="1">The sequence shown here is derived from an EMBL/GenBank/DDBJ whole genome shotgun (WGS) entry which is preliminary data.</text>
</comment>
<dbReference type="AlphaFoldDB" id="A0A2W4YHG4"/>